<dbReference type="SMART" id="SM00867">
    <property type="entry name" value="YceI"/>
    <property type="match status" value="1"/>
</dbReference>
<dbReference type="RefSeq" id="WP_072753952.1">
    <property type="nucleotide sequence ID" value="NZ_FOAW01000002.1"/>
</dbReference>
<evidence type="ECO:0000313" key="4">
    <source>
        <dbReference type="Proteomes" id="UP000198677"/>
    </source>
</evidence>
<name>A0A1H7IB04_9NOCA</name>
<dbReference type="PANTHER" id="PTHR34406:SF1">
    <property type="entry name" value="PROTEIN YCEI"/>
    <property type="match status" value="1"/>
</dbReference>
<gene>
    <name evidence="3" type="ORF">SAMN05444583_102384</name>
</gene>
<organism evidence="3 4">
    <name type="scientific">Rhodococcus maanshanensis</name>
    <dbReference type="NCBI Taxonomy" id="183556"/>
    <lineage>
        <taxon>Bacteria</taxon>
        <taxon>Bacillati</taxon>
        <taxon>Actinomycetota</taxon>
        <taxon>Actinomycetes</taxon>
        <taxon>Mycobacteriales</taxon>
        <taxon>Nocardiaceae</taxon>
        <taxon>Rhodococcus</taxon>
    </lineage>
</organism>
<dbReference type="EMBL" id="FOAW01000002">
    <property type="protein sequence ID" value="SEK59686.1"/>
    <property type="molecule type" value="Genomic_DNA"/>
</dbReference>
<sequence>MSRRWWVLGGIAVVAVLAVVAGPWVYGTWIAEDDAPAASVSTSGAQPATGEVNGRWVVDAGLPPNETAAGYTVHEILNGASVTVVGSTGEVSGSATVEAEKLTAGEITVQVASIATDDPRRDGQFDTRVMSTGEFPTATFVVDGPVDLSGLPRDGTTGTVTATGTLTIKGVARPVTVDVEVLRSGDSLVASGSIPVTWTDFGVQPPSLGFVTVDGSGTVDFLVSLRRA</sequence>
<dbReference type="InterPro" id="IPR007372">
    <property type="entry name" value="Lipid/polyisoprenoid-bd_YceI"/>
</dbReference>
<dbReference type="PANTHER" id="PTHR34406">
    <property type="entry name" value="PROTEIN YCEI"/>
    <property type="match status" value="1"/>
</dbReference>
<evidence type="ECO:0000259" key="2">
    <source>
        <dbReference type="SMART" id="SM00867"/>
    </source>
</evidence>
<proteinExistence type="inferred from homology"/>
<dbReference type="Gene3D" id="2.40.128.110">
    <property type="entry name" value="Lipid/polyisoprenoid-binding, YceI-like"/>
    <property type="match status" value="1"/>
</dbReference>
<dbReference type="Pfam" id="PF04264">
    <property type="entry name" value="YceI"/>
    <property type="match status" value="1"/>
</dbReference>
<keyword evidence="4" id="KW-1185">Reference proteome</keyword>
<comment type="similarity">
    <text evidence="1">Belongs to the UPF0312 family.</text>
</comment>
<dbReference type="Proteomes" id="UP000198677">
    <property type="component" value="Unassembled WGS sequence"/>
</dbReference>
<evidence type="ECO:0000256" key="1">
    <source>
        <dbReference type="ARBA" id="ARBA00008812"/>
    </source>
</evidence>
<dbReference type="InterPro" id="IPR036761">
    <property type="entry name" value="TTHA0802/YceI-like_sf"/>
</dbReference>
<dbReference type="OrthoDB" id="117810at2"/>
<accession>A0A1H7IB04</accession>
<reference evidence="4" key="1">
    <citation type="submission" date="2016-10" db="EMBL/GenBank/DDBJ databases">
        <authorList>
            <person name="Varghese N."/>
            <person name="Submissions S."/>
        </authorList>
    </citation>
    <scope>NUCLEOTIDE SEQUENCE [LARGE SCALE GENOMIC DNA]</scope>
    <source>
        <strain evidence="4">DSM 44675</strain>
    </source>
</reference>
<dbReference type="SUPFAM" id="SSF101874">
    <property type="entry name" value="YceI-like"/>
    <property type="match status" value="1"/>
</dbReference>
<protein>
    <submittedName>
        <fullName evidence="3">Polyisoprenoid-binding protein YceI</fullName>
    </submittedName>
</protein>
<dbReference type="AlphaFoldDB" id="A0A1H7IB04"/>
<evidence type="ECO:0000313" key="3">
    <source>
        <dbReference type="EMBL" id="SEK59686.1"/>
    </source>
</evidence>
<feature type="domain" description="Lipid/polyisoprenoid-binding YceI-like" evidence="2">
    <location>
        <begin position="55"/>
        <end position="226"/>
    </location>
</feature>